<protein>
    <recommendedName>
        <fullName evidence="1">HTH cro/C1-type domain-containing protein</fullName>
    </recommendedName>
</protein>
<keyword evidence="3" id="KW-1185">Reference proteome</keyword>
<dbReference type="EMBL" id="CP045529">
    <property type="protein sequence ID" value="QFU98917.1"/>
    <property type="molecule type" value="Genomic_DNA"/>
</dbReference>
<dbReference type="Pfam" id="PF13560">
    <property type="entry name" value="HTH_31"/>
    <property type="match status" value="1"/>
</dbReference>
<dbReference type="Gene3D" id="3.30.450.180">
    <property type="match status" value="1"/>
</dbReference>
<gene>
    <name evidence="2" type="ORF">KDY119_02442</name>
</gene>
<dbReference type="OrthoDB" id="3518652at2"/>
<dbReference type="CDD" id="cd00093">
    <property type="entry name" value="HTH_XRE"/>
    <property type="match status" value="1"/>
</dbReference>
<dbReference type="Proteomes" id="UP000326702">
    <property type="component" value="Chromosome"/>
</dbReference>
<dbReference type="InterPro" id="IPR010982">
    <property type="entry name" value="Lambda_DNA-bd_dom_sf"/>
</dbReference>
<dbReference type="InterPro" id="IPR001387">
    <property type="entry name" value="Cro/C1-type_HTH"/>
</dbReference>
<dbReference type="SUPFAM" id="SSF47413">
    <property type="entry name" value="lambda repressor-like DNA-binding domains"/>
    <property type="match status" value="1"/>
</dbReference>
<name>A0A5P9QBW7_9MICO</name>
<feature type="domain" description="HTH cro/C1-type" evidence="1">
    <location>
        <begin position="34"/>
        <end position="81"/>
    </location>
</feature>
<evidence type="ECO:0000259" key="1">
    <source>
        <dbReference type="PROSITE" id="PS50943"/>
    </source>
</evidence>
<dbReference type="PANTHER" id="PTHR35010">
    <property type="entry name" value="BLL4672 PROTEIN-RELATED"/>
    <property type="match status" value="1"/>
</dbReference>
<dbReference type="Gene3D" id="1.10.260.40">
    <property type="entry name" value="lambda repressor-like DNA-binding domains"/>
    <property type="match status" value="1"/>
</dbReference>
<sequence length="284" mass="31597">MDKHELAQFLRTRRERIAPEDVGLPRGARRRTPGLRREEVAQLAYISPEYYARLEQGRASHPTPDVVSGVARALRLSDDEREHLHHLAGTPSDLPAAPPRVVRQSIHELLARLPLTAGFVTSAAYEVLAWNDLAAALMEDFSAVPRRERNLARRAFLGPAQDGRWLYGVSDADRFRLDVVHRLRAAVGRYPADDGLRTLVAELTEGSVEFARLWASHDVEVAPVLRKTFDHPVVGPVRVSCDVLEVAHADQRLVLYTADPGSRSAEALRLLDVVGTQRLDAPLT</sequence>
<dbReference type="InterPro" id="IPR041413">
    <property type="entry name" value="MLTR_LBD"/>
</dbReference>
<dbReference type="AlphaFoldDB" id="A0A5P9QBW7"/>
<reference evidence="2 3" key="1">
    <citation type="submission" date="2019-10" db="EMBL/GenBank/DDBJ databases">
        <title>Genome sequence of Luteimicrobium xylanilyticum HY-24.</title>
        <authorList>
            <person name="Kim D.Y."/>
            <person name="Park H.-Y."/>
        </authorList>
    </citation>
    <scope>NUCLEOTIDE SEQUENCE [LARGE SCALE GENOMIC DNA]</scope>
    <source>
        <strain evidence="2 3">HY-24</strain>
    </source>
</reference>
<dbReference type="PANTHER" id="PTHR35010:SF2">
    <property type="entry name" value="BLL4672 PROTEIN"/>
    <property type="match status" value="1"/>
</dbReference>
<organism evidence="2 3">
    <name type="scientific">Luteimicrobium xylanilyticum</name>
    <dbReference type="NCBI Taxonomy" id="1133546"/>
    <lineage>
        <taxon>Bacteria</taxon>
        <taxon>Bacillati</taxon>
        <taxon>Actinomycetota</taxon>
        <taxon>Actinomycetes</taxon>
        <taxon>Micrococcales</taxon>
        <taxon>Luteimicrobium</taxon>
    </lineage>
</organism>
<dbReference type="SMART" id="SM00530">
    <property type="entry name" value="HTH_XRE"/>
    <property type="match status" value="1"/>
</dbReference>
<dbReference type="PROSITE" id="PS50943">
    <property type="entry name" value="HTH_CROC1"/>
    <property type="match status" value="1"/>
</dbReference>
<evidence type="ECO:0000313" key="3">
    <source>
        <dbReference type="Proteomes" id="UP000326702"/>
    </source>
</evidence>
<dbReference type="GO" id="GO:0003677">
    <property type="term" value="F:DNA binding"/>
    <property type="evidence" value="ECO:0007669"/>
    <property type="project" value="InterPro"/>
</dbReference>
<dbReference type="RefSeq" id="WP_036946407.1">
    <property type="nucleotide sequence ID" value="NZ_BAABIH010000031.1"/>
</dbReference>
<proteinExistence type="predicted"/>
<dbReference type="KEGG" id="lxl:KDY119_02442"/>
<dbReference type="Pfam" id="PF17765">
    <property type="entry name" value="MLTR_LBD"/>
    <property type="match status" value="1"/>
</dbReference>
<accession>A0A5P9QBW7</accession>
<evidence type="ECO:0000313" key="2">
    <source>
        <dbReference type="EMBL" id="QFU98917.1"/>
    </source>
</evidence>